<sequence length="174" mass="19238">SVMLKGTLIIMKGQQLYSSLLSVALWGVVYGQDNTTHPFCDTPQPDCLGMTDHEIHVQDPKDCGQYFTCMNANTAIGPFACPHGHLFLKSMGDEGFNPPCTDGSSNCHQMCQCNQECVLEWQQYAAPHHCSQYYMCVNGNTPGEFDTLLQDCPVDAPYFDGADCQTQEKFCCAV</sequence>
<dbReference type="InterPro" id="IPR002557">
    <property type="entry name" value="Chitin-bd_dom"/>
</dbReference>
<accession>A0AAV2PYJ5</accession>
<keyword evidence="4" id="KW-1185">Reference proteome</keyword>
<comment type="caution">
    <text evidence="3">The sequence shown here is derived from an EMBL/GenBank/DDBJ whole genome shotgun (WGS) entry which is preliminary data.</text>
</comment>
<keyword evidence="1" id="KW-0732">Signal</keyword>
<protein>
    <recommendedName>
        <fullName evidence="2">Chitin-binding type-2 domain-containing protein</fullName>
    </recommendedName>
</protein>
<gene>
    <name evidence="3" type="ORF">MNOR_LOCUS5536</name>
</gene>
<evidence type="ECO:0000313" key="3">
    <source>
        <dbReference type="EMBL" id="CAL4066289.1"/>
    </source>
</evidence>
<feature type="signal peptide" evidence="1">
    <location>
        <begin position="1"/>
        <end position="31"/>
    </location>
</feature>
<dbReference type="PROSITE" id="PS50940">
    <property type="entry name" value="CHIT_BIND_II"/>
    <property type="match status" value="1"/>
</dbReference>
<evidence type="ECO:0000313" key="4">
    <source>
        <dbReference type="Proteomes" id="UP001497623"/>
    </source>
</evidence>
<name>A0AAV2PYJ5_MEGNR</name>
<organism evidence="3 4">
    <name type="scientific">Meganyctiphanes norvegica</name>
    <name type="common">Northern krill</name>
    <name type="synonym">Thysanopoda norvegica</name>
    <dbReference type="NCBI Taxonomy" id="48144"/>
    <lineage>
        <taxon>Eukaryota</taxon>
        <taxon>Metazoa</taxon>
        <taxon>Ecdysozoa</taxon>
        <taxon>Arthropoda</taxon>
        <taxon>Crustacea</taxon>
        <taxon>Multicrustacea</taxon>
        <taxon>Malacostraca</taxon>
        <taxon>Eumalacostraca</taxon>
        <taxon>Eucarida</taxon>
        <taxon>Euphausiacea</taxon>
        <taxon>Euphausiidae</taxon>
        <taxon>Meganyctiphanes</taxon>
    </lineage>
</organism>
<feature type="non-terminal residue" evidence="3">
    <location>
        <position position="1"/>
    </location>
</feature>
<dbReference type="GO" id="GO:0005576">
    <property type="term" value="C:extracellular region"/>
    <property type="evidence" value="ECO:0007669"/>
    <property type="project" value="InterPro"/>
</dbReference>
<dbReference type="AlphaFoldDB" id="A0AAV2PYJ5"/>
<reference evidence="3 4" key="1">
    <citation type="submission" date="2024-05" db="EMBL/GenBank/DDBJ databases">
        <authorList>
            <person name="Wallberg A."/>
        </authorList>
    </citation>
    <scope>NUCLEOTIDE SEQUENCE [LARGE SCALE GENOMIC DNA]</scope>
</reference>
<feature type="chain" id="PRO_5043562033" description="Chitin-binding type-2 domain-containing protein" evidence="1">
    <location>
        <begin position="32"/>
        <end position="174"/>
    </location>
</feature>
<proteinExistence type="predicted"/>
<evidence type="ECO:0000259" key="2">
    <source>
        <dbReference type="PROSITE" id="PS50940"/>
    </source>
</evidence>
<dbReference type="EMBL" id="CAXKWB010002156">
    <property type="protein sequence ID" value="CAL4066289.1"/>
    <property type="molecule type" value="Genomic_DNA"/>
</dbReference>
<dbReference type="Proteomes" id="UP001497623">
    <property type="component" value="Unassembled WGS sequence"/>
</dbReference>
<evidence type="ECO:0000256" key="1">
    <source>
        <dbReference type="SAM" id="SignalP"/>
    </source>
</evidence>
<feature type="domain" description="Chitin-binding type-2" evidence="2">
    <location>
        <begin position="44"/>
        <end position="109"/>
    </location>
</feature>
<dbReference type="GO" id="GO:0008061">
    <property type="term" value="F:chitin binding"/>
    <property type="evidence" value="ECO:0007669"/>
    <property type="project" value="InterPro"/>
</dbReference>